<dbReference type="InterPro" id="IPR050668">
    <property type="entry name" value="Cytochrome_b5"/>
</dbReference>
<evidence type="ECO:0000256" key="10">
    <source>
        <dbReference type="ARBA" id="ARBA00023136"/>
    </source>
</evidence>
<dbReference type="PROSITE" id="PS50255">
    <property type="entry name" value="CYTOCHROME_B5_2"/>
    <property type="match status" value="1"/>
</dbReference>
<evidence type="ECO:0000259" key="13">
    <source>
        <dbReference type="PROSITE" id="PS50255"/>
    </source>
</evidence>
<evidence type="ECO:0000256" key="11">
    <source>
        <dbReference type="ARBA" id="ARBA00037877"/>
    </source>
</evidence>
<name>A0A137PBI6_CONC2</name>
<evidence type="ECO:0000256" key="7">
    <source>
        <dbReference type="ARBA" id="ARBA00022848"/>
    </source>
</evidence>
<keyword evidence="15" id="KW-1185">Reference proteome</keyword>
<dbReference type="PRINTS" id="PR00363">
    <property type="entry name" value="CYTOCHROMEB5"/>
</dbReference>
<evidence type="ECO:0000256" key="12">
    <source>
        <dbReference type="ARBA" id="ARBA00038168"/>
    </source>
</evidence>
<dbReference type="Pfam" id="PF00173">
    <property type="entry name" value="Cyt-b5"/>
    <property type="match status" value="1"/>
</dbReference>
<dbReference type="InterPro" id="IPR036400">
    <property type="entry name" value="Cyt_B5-like_heme/steroid_sf"/>
</dbReference>
<keyword evidence="7" id="KW-0492">Microsome</keyword>
<dbReference type="PANTHER" id="PTHR19359:SF150">
    <property type="entry name" value="CYTOCHROME B5"/>
    <property type="match status" value="1"/>
</dbReference>
<keyword evidence="5" id="KW-0479">Metal-binding</keyword>
<dbReference type="EMBL" id="KQ964454">
    <property type="protein sequence ID" value="KXN72373.1"/>
    <property type="molecule type" value="Genomic_DNA"/>
</dbReference>
<dbReference type="GO" id="GO:0005789">
    <property type="term" value="C:endoplasmic reticulum membrane"/>
    <property type="evidence" value="ECO:0007669"/>
    <property type="project" value="UniProtKB-SubCell"/>
</dbReference>
<dbReference type="STRING" id="796925.A0A137PBI6"/>
<dbReference type="OrthoDB" id="260519at2759"/>
<protein>
    <submittedName>
        <fullName evidence="14">Cytochrome b5</fullName>
    </submittedName>
</protein>
<keyword evidence="4" id="KW-0812">Transmembrane</keyword>
<dbReference type="InterPro" id="IPR001199">
    <property type="entry name" value="Cyt_B5-like_heme/steroid-bd"/>
</dbReference>
<evidence type="ECO:0000256" key="9">
    <source>
        <dbReference type="ARBA" id="ARBA00023004"/>
    </source>
</evidence>
<evidence type="ECO:0000313" key="15">
    <source>
        <dbReference type="Proteomes" id="UP000070444"/>
    </source>
</evidence>
<dbReference type="FunFam" id="3.10.120.10:FF:000007">
    <property type="entry name" value="Sulfite oxidase, mitochondrial"/>
    <property type="match status" value="1"/>
</dbReference>
<evidence type="ECO:0000256" key="4">
    <source>
        <dbReference type="ARBA" id="ARBA00022692"/>
    </source>
</evidence>
<dbReference type="Gene3D" id="3.10.120.10">
    <property type="entry name" value="Cytochrome b5-like heme/steroid binding domain"/>
    <property type="match status" value="1"/>
</dbReference>
<dbReference type="AlphaFoldDB" id="A0A137PBI6"/>
<keyword evidence="9" id="KW-0408">Iron</keyword>
<dbReference type="SUPFAM" id="SSF55856">
    <property type="entry name" value="Cytochrome b5-like heme/steroid binding domain"/>
    <property type="match status" value="1"/>
</dbReference>
<comment type="subcellular location">
    <subcellularLocation>
        <location evidence="1">Endoplasmic reticulum membrane</location>
        <topology evidence="1">Single-pass membrane protein</topology>
        <orientation evidence="1">Cytoplasmic side</orientation>
    </subcellularLocation>
    <subcellularLocation>
        <location evidence="11">Microsome membrane</location>
        <topology evidence="11">Single-pass membrane protein</topology>
        <orientation evidence="11">Cytoplasmic side</orientation>
    </subcellularLocation>
</comment>
<evidence type="ECO:0000256" key="2">
    <source>
        <dbReference type="ARBA" id="ARBA00022448"/>
    </source>
</evidence>
<dbReference type="PANTHER" id="PTHR19359">
    <property type="entry name" value="CYTOCHROME B5"/>
    <property type="match status" value="1"/>
</dbReference>
<evidence type="ECO:0000256" key="6">
    <source>
        <dbReference type="ARBA" id="ARBA00022824"/>
    </source>
</evidence>
<dbReference type="OMA" id="AFDDFGH"/>
<keyword evidence="3" id="KW-0349">Heme</keyword>
<evidence type="ECO:0000256" key="5">
    <source>
        <dbReference type="ARBA" id="ARBA00022723"/>
    </source>
</evidence>
<evidence type="ECO:0000256" key="1">
    <source>
        <dbReference type="ARBA" id="ARBA00004131"/>
    </source>
</evidence>
<comment type="similarity">
    <text evidence="12">Belongs to the cytochrome b5 family.</text>
</comment>
<dbReference type="Proteomes" id="UP000070444">
    <property type="component" value="Unassembled WGS sequence"/>
</dbReference>
<keyword evidence="8" id="KW-0249">Electron transport</keyword>
<feature type="domain" description="Cytochrome b5 heme-binding" evidence="13">
    <location>
        <begin position="3"/>
        <end position="79"/>
    </location>
</feature>
<evidence type="ECO:0000313" key="14">
    <source>
        <dbReference type="EMBL" id="KXN72373.1"/>
    </source>
</evidence>
<keyword evidence="2" id="KW-0813">Transport</keyword>
<dbReference type="SMART" id="SM01117">
    <property type="entry name" value="Cyt-b5"/>
    <property type="match status" value="1"/>
</dbReference>
<organism evidence="14 15">
    <name type="scientific">Conidiobolus coronatus (strain ATCC 28846 / CBS 209.66 / NRRL 28638)</name>
    <name type="common">Delacroixia coronata</name>
    <dbReference type="NCBI Taxonomy" id="796925"/>
    <lineage>
        <taxon>Eukaryota</taxon>
        <taxon>Fungi</taxon>
        <taxon>Fungi incertae sedis</taxon>
        <taxon>Zoopagomycota</taxon>
        <taxon>Entomophthoromycotina</taxon>
        <taxon>Entomophthoromycetes</taxon>
        <taxon>Entomophthorales</taxon>
        <taxon>Ancylistaceae</taxon>
        <taxon>Conidiobolus</taxon>
    </lineage>
</organism>
<sequence length="108" mass="12265">MSEKIFTEKDLQDNKSKHSLWITVNGKVYDATPFQNEHPGGDMVLLEYGGRDATETFLNLPHSDDAKKILQSLYIGELDEKTKLKYEADHVSDDIKVEYNPKPPKTPG</sequence>
<dbReference type="GO" id="GO:0046872">
    <property type="term" value="F:metal ion binding"/>
    <property type="evidence" value="ECO:0007669"/>
    <property type="project" value="UniProtKB-KW"/>
</dbReference>
<accession>A0A137PBI6</accession>
<evidence type="ECO:0000256" key="8">
    <source>
        <dbReference type="ARBA" id="ARBA00022982"/>
    </source>
</evidence>
<evidence type="ECO:0000256" key="3">
    <source>
        <dbReference type="ARBA" id="ARBA00022617"/>
    </source>
</evidence>
<reference evidence="14 15" key="1">
    <citation type="journal article" date="2015" name="Genome Biol. Evol.">
        <title>Phylogenomic analyses indicate that early fungi evolved digesting cell walls of algal ancestors of land plants.</title>
        <authorList>
            <person name="Chang Y."/>
            <person name="Wang S."/>
            <person name="Sekimoto S."/>
            <person name="Aerts A.L."/>
            <person name="Choi C."/>
            <person name="Clum A."/>
            <person name="LaButti K.M."/>
            <person name="Lindquist E.A."/>
            <person name="Yee Ngan C."/>
            <person name="Ohm R.A."/>
            <person name="Salamov A.A."/>
            <person name="Grigoriev I.V."/>
            <person name="Spatafora J.W."/>
            <person name="Berbee M.L."/>
        </authorList>
    </citation>
    <scope>NUCLEOTIDE SEQUENCE [LARGE SCALE GENOMIC DNA]</scope>
    <source>
        <strain evidence="14 15">NRRL 28638</strain>
    </source>
</reference>
<dbReference type="GO" id="GO:0020037">
    <property type="term" value="F:heme binding"/>
    <property type="evidence" value="ECO:0007669"/>
    <property type="project" value="TreeGrafter"/>
</dbReference>
<keyword evidence="10" id="KW-0472">Membrane</keyword>
<keyword evidence="6" id="KW-0256">Endoplasmic reticulum</keyword>
<proteinExistence type="inferred from homology"/>
<gene>
    <name evidence="14" type="ORF">CONCODRAFT_16214</name>
</gene>